<dbReference type="EMBL" id="LGRN01000331">
    <property type="protein sequence ID" value="OJD13126.1"/>
    <property type="molecule type" value="Genomic_DNA"/>
</dbReference>
<keyword evidence="1" id="KW-0812">Transmembrane</keyword>
<dbReference type="VEuPathDB" id="FungiDB:AJ78_06387"/>
<gene>
    <name evidence="3" type="ORF">AJ78_06387</name>
</gene>
<dbReference type="AlphaFoldDB" id="A0A1J9PAQ2"/>
<dbReference type="OrthoDB" id="3021074at2759"/>
<organism evidence="3 4">
    <name type="scientific">Emergomyces pasteurianus Ep9510</name>
    <dbReference type="NCBI Taxonomy" id="1447872"/>
    <lineage>
        <taxon>Eukaryota</taxon>
        <taxon>Fungi</taxon>
        <taxon>Dikarya</taxon>
        <taxon>Ascomycota</taxon>
        <taxon>Pezizomycotina</taxon>
        <taxon>Eurotiomycetes</taxon>
        <taxon>Eurotiomycetidae</taxon>
        <taxon>Onygenales</taxon>
        <taxon>Ajellomycetaceae</taxon>
        <taxon>Emergomyces</taxon>
    </lineage>
</organism>
<name>A0A1J9PAQ2_9EURO</name>
<feature type="chain" id="PRO_5013380807" evidence="2">
    <location>
        <begin position="26"/>
        <end position="393"/>
    </location>
</feature>
<keyword evidence="1" id="KW-0472">Membrane</keyword>
<feature type="transmembrane region" description="Helical" evidence="1">
    <location>
        <begin position="238"/>
        <end position="259"/>
    </location>
</feature>
<evidence type="ECO:0000256" key="2">
    <source>
        <dbReference type="SAM" id="SignalP"/>
    </source>
</evidence>
<proteinExistence type="predicted"/>
<protein>
    <submittedName>
        <fullName evidence="3">Uncharacterized protein</fullName>
    </submittedName>
</protein>
<comment type="caution">
    <text evidence="3">The sequence shown here is derived from an EMBL/GenBank/DDBJ whole genome shotgun (WGS) entry which is preliminary data.</text>
</comment>
<feature type="transmembrane region" description="Helical" evidence="1">
    <location>
        <begin position="130"/>
        <end position="150"/>
    </location>
</feature>
<sequence>MAHGRLTILQSISIFVLIASSKVSAVTISRTAPDLPTSPVIARRDLVEPSNIPDGYNASNTVMCVFPISGQYGFLPRLLYYASLTFAILGRYQRWLVIGALASALSYAGSTAIHAMALVSSRKPVFDLDILAACAVLSTGCMAFVSLVHWSRAMRQSEARLVLVMWGVLVGIGCLFCRAELFDIRSDAEPACRSGSGMLLMTPYQTVDPQFSNCTYKCFGTKAPMRDPSKITAIPTTYLSASYANLGTILLVPILAAAYKSIALNMHPHTPSEICTRFVMTQINSSLNVKLSQQVITQHAQVATPPLFITNIVVNEINLMKTSLPFDEEIASVGQWSPIVAATLVVMASVINKCMRTYGDRKCPKNVPEQLERVQTWPRKNFEKEYPRAYVPG</sequence>
<feature type="transmembrane region" description="Helical" evidence="1">
    <location>
        <begin position="96"/>
        <end position="118"/>
    </location>
</feature>
<accession>A0A1J9PAQ2</accession>
<evidence type="ECO:0000256" key="1">
    <source>
        <dbReference type="SAM" id="Phobius"/>
    </source>
</evidence>
<keyword evidence="2" id="KW-0732">Signal</keyword>
<dbReference type="STRING" id="1447872.A0A1J9PAQ2"/>
<evidence type="ECO:0000313" key="4">
    <source>
        <dbReference type="Proteomes" id="UP000182235"/>
    </source>
</evidence>
<feature type="signal peptide" evidence="2">
    <location>
        <begin position="1"/>
        <end position="25"/>
    </location>
</feature>
<keyword evidence="4" id="KW-1185">Reference proteome</keyword>
<keyword evidence="1" id="KW-1133">Transmembrane helix</keyword>
<reference evidence="3 4" key="1">
    <citation type="submission" date="2015-07" db="EMBL/GenBank/DDBJ databases">
        <title>Emmonsia species relationships and genome sequence.</title>
        <authorList>
            <consortium name="The Broad Institute Genomics Platform"/>
            <person name="Cuomo C.A."/>
            <person name="Munoz J.F."/>
            <person name="Imamovic A."/>
            <person name="Priest M.E."/>
            <person name="Young S."/>
            <person name="Clay O.K."/>
            <person name="McEwen J.G."/>
        </authorList>
    </citation>
    <scope>NUCLEOTIDE SEQUENCE [LARGE SCALE GENOMIC DNA]</scope>
    <source>
        <strain evidence="3 4">UAMH 9510</strain>
    </source>
</reference>
<dbReference type="Proteomes" id="UP000182235">
    <property type="component" value="Unassembled WGS sequence"/>
</dbReference>
<evidence type="ECO:0000313" key="3">
    <source>
        <dbReference type="EMBL" id="OJD13126.1"/>
    </source>
</evidence>